<dbReference type="SUPFAM" id="SSF140860">
    <property type="entry name" value="Pseudo ankyrin repeat-like"/>
    <property type="match status" value="1"/>
</dbReference>
<dbReference type="InterPro" id="IPR002110">
    <property type="entry name" value="Ankyrin_rpt"/>
</dbReference>
<proteinExistence type="predicted"/>
<dbReference type="AlphaFoldDB" id="A0AAV0TU13"/>
<dbReference type="Pfam" id="PF12796">
    <property type="entry name" value="Ank_2"/>
    <property type="match status" value="1"/>
</dbReference>
<dbReference type="EMBL" id="CANTFL010000641">
    <property type="protein sequence ID" value="CAI5726196.1"/>
    <property type="molecule type" value="Genomic_DNA"/>
</dbReference>
<feature type="compositionally biased region" description="Polar residues" evidence="1">
    <location>
        <begin position="938"/>
        <end position="948"/>
    </location>
</feature>
<dbReference type="Proteomes" id="UP001162031">
    <property type="component" value="Unassembled WGS sequence"/>
</dbReference>
<sequence length="1024" mass="114372">MPLHRRWHQLLGAETALTSIVACLSPREAVCLVVYALDAEHAPLVTFLYAHAQVLSLGDAYQQFTSVLHCAAAYGCAHVVQRLLRFRTSYRGRVTRGNCGPEQLFKRVERSRGGQLDTNVELCNTVLRWCVRNSAYEFPAEVMYEAARQGALDVVQWLHCCSRYERYRAMEYAGSAGKLEVVMWLYEQAQSGQTRPKRRRRRGDEEEEEEEEEEEVVEEEEEEEGEVTVHMVQPLEMELQVVNWIAVFPQQRCYREVFASRAGLLADVFDQRDPLLSWTDAAARSTALGRKRYRALDTAAAQGDLHMVKKLHDDGRWPCTSRAMDMAAANGHLDVVKFLHANRREGGTAVGMCSAAGNGHLEVVQWLYQHRSSDGCRSMVLDLAATNGHLEVLRWLAPRFPRFSCSPAFLSSVAAQGKIKTLQYLHSEMKMPLDQRTLEAAIGSGHVELVKYIADRVPVEIKQTLSCAAAEKAAASGNLGLLAYVVEQLNVWSPHVLIAAAPTGNVEMAEWIKKRVDRYPAGPEEIVLVRERRCRAVTINAIDAMLPKLSLTPIERRLSCDNYTSTECARQLDVVDGITLYRCAVLRHFDMIEWLLKHKLAAPSFAHLVKERELVSRSVAGRSMTDEDLLAAVSSSSGSSGESSAGSSDSVPVTAASVAPSATTSGSEVGPVANGVPSRLVSVRALADDRRSRFDPFAWALPAKTSPYWQTEFVRLVLRYCPELSLNLEWMPLWAAQRGDLTVLELLYSVKHPQLFTVQTFTAIMRYTKAGHTLQWFQTHSPTLMGDSSIVEWGVKYRQFVYLTYVFLTFQPKRTEERFRQHGVEYALHVASAMGHLDVVTWICGNCEIFLNVPAAELHAKLGRLTMWNDALLAAARSGQIGVLAWLHEKFPFFRNVPGSAHKMAVVKAMADAAAGHGQLRVLRWLQANVGRQMVSLTKQSATRSDNPTSTDRSTRVDTSFVSTDGLLEAMVNRHVDVVQWVCAVDIDLVGRQTVKRRGELAAFLREEVDGFVPSKLGCVFPPL</sequence>
<gene>
    <name evidence="2" type="ORF">HBR001_LOCUS3782</name>
</gene>
<evidence type="ECO:0000256" key="1">
    <source>
        <dbReference type="SAM" id="MobiDB-lite"/>
    </source>
</evidence>
<name>A0AAV0TU13_HYABA</name>
<dbReference type="SUPFAM" id="SSF48403">
    <property type="entry name" value="Ankyrin repeat"/>
    <property type="match status" value="2"/>
</dbReference>
<dbReference type="PANTHER" id="PTHR46586">
    <property type="entry name" value="ANKYRIN REPEAT-CONTAINING PROTEIN"/>
    <property type="match status" value="1"/>
</dbReference>
<dbReference type="PANTHER" id="PTHR46586:SF3">
    <property type="entry name" value="ANKYRIN REPEAT-CONTAINING PROTEIN"/>
    <property type="match status" value="1"/>
</dbReference>
<protein>
    <submittedName>
        <fullName evidence="2">Uncharacterized protein</fullName>
    </submittedName>
</protein>
<reference evidence="2" key="1">
    <citation type="submission" date="2022-12" db="EMBL/GenBank/DDBJ databases">
        <authorList>
            <person name="Webb A."/>
        </authorList>
    </citation>
    <scope>NUCLEOTIDE SEQUENCE</scope>
    <source>
        <strain evidence="2">Hp1</strain>
    </source>
</reference>
<dbReference type="SMART" id="SM00248">
    <property type="entry name" value="ANK"/>
    <property type="match status" value="7"/>
</dbReference>
<feature type="region of interest" description="Disordered" evidence="1">
    <location>
        <begin position="938"/>
        <end position="957"/>
    </location>
</feature>
<keyword evidence="3" id="KW-1185">Reference proteome</keyword>
<evidence type="ECO:0000313" key="3">
    <source>
        <dbReference type="Proteomes" id="UP001162031"/>
    </source>
</evidence>
<feature type="compositionally biased region" description="Acidic residues" evidence="1">
    <location>
        <begin position="205"/>
        <end position="226"/>
    </location>
</feature>
<organism evidence="2 3">
    <name type="scientific">Hyaloperonospora brassicae</name>
    <name type="common">Brassica downy mildew</name>
    <name type="synonym">Peronospora brassicae</name>
    <dbReference type="NCBI Taxonomy" id="162125"/>
    <lineage>
        <taxon>Eukaryota</taxon>
        <taxon>Sar</taxon>
        <taxon>Stramenopiles</taxon>
        <taxon>Oomycota</taxon>
        <taxon>Peronosporomycetes</taxon>
        <taxon>Peronosporales</taxon>
        <taxon>Peronosporaceae</taxon>
        <taxon>Hyaloperonospora</taxon>
    </lineage>
</organism>
<evidence type="ECO:0000313" key="2">
    <source>
        <dbReference type="EMBL" id="CAI5726196.1"/>
    </source>
</evidence>
<dbReference type="InterPro" id="IPR052050">
    <property type="entry name" value="SecEffector_AnkRepeat"/>
</dbReference>
<accession>A0AAV0TU13</accession>
<comment type="caution">
    <text evidence="2">The sequence shown here is derived from an EMBL/GenBank/DDBJ whole genome shotgun (WGS) entry which is preliminary data.</text>
</comment>
<dbReference type="Gene3D" id="1.25.40.20">
    <property type="entry name" value="Ankyrin repeat-containing domain"/>
    <property type="match status" value="3"/>
</dbReference>
<dbReference type="InterPro" id="IPR036770">
    <property type="entry name" value="Ankyrin_rpt-contain_sf"/>
</dbReference>
<feature type="region of interest" description="Disordered" evidence="1">
    <location>
        <begin position="195"/>
        <end position="228"/>
    </location>
</feature>